<proteinExistence type="predicted"/>
<accession>A0A3L6LD23</accession>
<evidence type="ECO:0000256" key="1">
    <source>
        <dbReference type="SAM" id="MobiDB-lite"/>
    </source>
</evidence>
<feature type="region of interest" description="Disordered" evidence="1">
    <location>
        <begin position="28"/>
        <end position="110"/>
    </location>
</feature>
<dbReference type="AlphaFoldDB" id="A0A3L6LD23"/>
<dbReference type="EMBL" id="QSBY01000003">
    <property type="protein sequence ID" value="RHW73471.1"/>
    <property type="molecule type" value="Genomic_DNA"/>
</dbReference>
<feature type="compositionally biased region" description="Polar residues" evidence="1">
    <location>
        <begin position="96"/>
        <end position="109"/>
    </location>
</feature>
<evidence type="ECO:0000313" key="2">
    <source>
        <dbReference type="EMBL" id="RHW73471.1"/>
    </source>
</evidence>
<gene>
    <name evidence="2" type="ORF">DPX39_030051700</name>
</gene>
<reference evidence="2" key="1">
    <citation type="submission" date="2018-09" db="EMBL/GenBank/DDBJ databases">
        <title>whole genome sequence of T. equiperdum IVM-t1 strain.</title>
        <authorList>
            <person name="Suganuma K."/>
        </authorList>
    </citation>
    <scope>NUCLEOTIDE SEQUENCE [LARGE SCALE GENOMIC DNA]</scope>
    <source>
        <strain evidence="2">IVM-t1</strain>
    </source>
</reference>
<organism evidence="2">
    <name type="scientific">Trypanosoma brucei equiperdum</name>
    <dbReference type="NCBI Taxonomy" id="630700"/>
    <lineage>
        <taxon>Eukaryota</taxon>
        <taxon>Discoba</taxon>
        <taxon>Euglenozoa</taxon>
        <taxon>Kinetoplastea</taxon>
        <taxon>Metakinetoplastina</taxon>
        <taxon>Trypanosomatida</taxon>
        <taxon>Trypanosomatidae</taxon>
        <taxon>Trypanosoma</taxon>
    </lineage>
</organism>
<protein>
    <submittedName>
        <fullName evidence="2">Uncharacterized protein</fullName>
    </submittedName>
</protein>
<dbReference type="Proteomes" id="UP000266743">
    <property type="component" value="Chromosome 3"/>
</dbReference>
<sequence>MLSFLIDCSEDKTDLTSLLLLSRLLNDEQKEREAPSEGPAGNVLEASIKDKEKGSGASLDEGTATQKESGVEGGVSTAKKRSNVATQRGSKDKTQHQTQAANASVTVSKPNVGGPVPPLALTSTLAFMMNGCGSSRSEFPNLSLLCEISGSEEAPPQAPMQKVNSNSEKRVEAKTQGRKPIQRCPRTPPPGTQAVQRKGRRASAEPSLVPHTPPKLEEAVIPISKFRAPSSVGDDDMAPTYSRNGGHTVAKRVIQYTENIPLTITSCTPDSKRRSYARRYVSRLLSSPIDAAHSRYRGKFENAITHARGFYSGVTNSNVSYHLDPPSLRRQGPETPSVSVYKAESNTSEFGGSTANLFHRINSDCKGRMSKSLHHLEQGKLYGATRSSSLGSNIAPSPMGGNASRCLLSLRRLGDVKRRQSGLVLVEDQLERQQSRFLDLMIEGKSMQFTVRAPQKKRKFRSGGKAHVT</sequence>
<name>A0A3L6LD23_9TRYP</name>
<feature type="region of interest" description="Disordered" evidence="1">
    <location>
        <begin position="152"/>
        <end position="212"/>
    </location>
</feature>
<comment type="caution">
    <text evidence="2">The sequence shown here is derived from an EMBL/GenBank/DDBJ whole genome shotgun (WGS) entry which is preliminary data.</text>
</comment>